<feature type="transmembrane region" description="Helical" evidence="1">
    <location>
        <begin position="59"/>
        <end position="80"/>
    </location>
</feature>
<gene>
    <name evidence="2" type="ORF">BTO30_11705</name>
</gene>
<keyword evidence="1" id="KW-0812">Transmembrane</keyword>
<feature type="transmembrane region" description="Helical" evidence="1">
    <location>
        <begin position="12"/>
        <end position="31"/>
    </location>
</feature>
<dbReference type="AlphaFoldDB" id="A0A1Q8Q3W8"/>
<dbReference type="Proteomes" id="UP000185568">
    <property type="component" value="Unassembled WGS sequence"/>
</dbReference>
<evidence type="ECO:0000256" key="1">
    <source>
        <dbReference type="SAM" id="Phobius"/>
    </source>
</evidence>
<evidence type="ECO:0000313" key="3">
    <source>
        <dbReference type="Proteomes" id="UP000185568"/>
    </source>
</evidence>
<comment type="caution">
    <text evidence="2">The sequence shown here is derived from an EMBL/GenBank/DDBJ whole genome shotgun (WGS) entry which is preliminary data.</text>
</comment>
<reference evidence="2 3" key="1">
    <citation type="submission" date="2016-12" db="EMBL/GenBank/DDBJ databases">
        <title>Domibacillus antri genome sequencing.</title>
        <authorList>
            <person name="Verma A."/>
            <person name="Krishnamurthi S."/>
        </authorList>
    </citation>
    <scope>NUCLEOTIDE SEQUENCE [LARGE SCALE GENOMIC DNA]</scope>
    <source>
        <strain evidence="2 3">XD80</strain>
    </source>
</reference>
<evidence type="ECO:0000313" key="2">
    <source>
        <dbReference type="EMBL" id="OLN21992.1"/>
    </source>
</evidence>
<organism evidence="2 3">
    <name type="scientific">Domibacillus antri</name>
    <dbReference type="NCBI Taxonomy" id="1714264"/>
    <lineage>
        <taxon>Bacteria</taxon>
        <taxon>Bacillati</taxon>
        <taxon>Bacillota</taxon>
        <taxon>Bacilli</taxon>
        <taxon>Bacillales</taxon>
        <taxon>Bacillaceae</taxon>
        <taxon>Domibacillus</taxon>
    </lineage>
</organism>
<protein>
    <submittedName>
        <fullName evidence="2">Uncharacterized protein</fullName>
    </submittedName>
</protein>
<keyword evidence="1" id="KW-0472">Membrane</keyword>
<sequence length="139" mass="15694">MGILSVYRNRPLLTFITIIFCIIGVLTLFFFQEFEMPKLTTFIEYLMSGQDNTQLYSTWGMNLASGVMLFGNGIAWIKGAVQGSSFYDEDDIISRIVCLITGIALIFLSMVFVNFVLTKLLGIAIAVIIIWAWINSDKR</sequence>
<dbReference type="OrthoDB" id="9896146at2"/>
<proteinExistence type="predicted"/>
<feature type="transmembrane region" description="Helical" evidence="1">
    <location>
        <begin position="116"/>
        <end position="134"/>
    </location>
</feature>
<keyword evidence="1" id="KW-1133">Transmembrane helix</keyword>
<feature type="transmembrane region" description="Helical" evidence="1">
    <location>
        <begin position="92"/>
        <end position="110"/>
    </location>
</feature>
<accession>A0A1Q8Q3W8</accession>
<dbReference type="RefSeq" id="WP_075398919.1">
    <property type="nucleotide sequence ID" value="NZ_MSDU01000026.1"/>
</dbReference>
<dbReference type="EMBL" id="MSDU01000026">
    <property type="protein sequence ID" value="OLN21992.1"/>
    <property type="molecule type" value="Genomic_DNA"/>
</dbReference>
<name>A0A1Q8Q3W8_9BACI</name>
<keyword evidence="3" id="KW-1185">Reference proteome</keyword>